<protein>
    <submittedName>
        <fullName evidence="3">Uncharacterized protein</fullName>
    </submittedName>
</protein>
<organism evidence="3 4">
    <name type="scientific">Staphylococcus phage Twort (strain DSM 17442 / HER 48)</name>
    <name type="common">Bacteriophage Twort</name>
    <dbReference type="NCBI Taxonomy" id="2908167"/>
    <lineage>
        <taxon>Viruses</taxon>
        <taxon>Duplodnaviria</taxon>
        <taxon>Heunggongvirae</taxon>
        <taxon>Uroviricota</taxon>
        <taxon>Caudoviricetes</taxon>
        <taxon>Herelleviridae</taxon>
        <taxon>Twortvirinae</taxon>
        <taxon>Twortvirus</taxon>
        <taxon>Twortvirus twort</taxon>
    </lineage>
</organism>
<evidence type="ECO:0000256" key="1">
    <source>
        <dbReference type="SAM" id="Phobius"/>
    </source>
</evidence>
<sequence length="71" mass="7856">MIDVIMLILAIISIPLYIWLGNEYYNWVLNNYNKSSDIVQACIFGGLFMAIVISLLAICGSISNIIGGFII</sequence>
<keyword evidence="1" id="KW-0472">Membrane</keyword>
<gene>
    <name evidence="2" type="ORF">TwortDSMZ_010</name>
    <name evidence="3" type="ORF">TwortDSMZ_199</name>
</gene>
<feature type="transmembrane region" description="Helical" evidence="1">
    <location>
        <begin position="7"/>
        <end position="26"/>
    </location>
</feature>
<dbReference type="RefSeq" id="YP_238657.1">
    <property type="nucleotide sequence ID" value="NC_007021.1"/>
</dbReference>
<evidence type="ECO:0000313" key="3">
    <source>
        <dbReference type="EMBL" id="QIW89193.1"/>
    </source>
</evidence>
<feature type="transmembrane region" description="Helical" evidence="1">
    <location>
        <begin position="38"/>
        <end position="66"/>
    </location>
</feature>
<proteinExistence type="predicted"/>
<evidence type="ECO:0000313" key="4">
    <source>
        <dbReference type="Proteomes" id="UP000503318"/>
    </source>
</evidence>
<reference evidence="3 4" key="1">
    <citation type="submission" date="2020-03" db="EMBL/GenBank/DDBJ databases">
        <title>Variable regions in the genome of staphylococcal bacteriophage Twort.</title>
        <authorList>
            <person name="Glowacka-Rutkowska A."/>
            <person name="Gawor J."/>
            <person name="Lobocka M."/>
        </authorList>
    </citation>
    <scope>NUCLEOTIDE SEQUENCE [LARGE SCALE GENOMIC DNA]</scope>
</reference>
<accession>A0A6H0X5L1</accession>
<dbReference type="EMBL" id="MT151386">
    <property type="protein sequence ID" value="QIW89022.1"/>
    <property type="molecule type" value="Genomic_DNA"/>
</dbReference>
<keyword evidence="1" id="KW-1133">Transmembrane helix</keyword>
<name>A0A6H0X5L1_BPTWO</name>
<dbReference type="EMBL" id="MT151386">
    <property type="protein sequence ID" value="QIW89193.1"/>
    <property type="molecule type" value="Genomic_DNA"/>
</dbReference>
<organismHost>
    <name type="scientific">Twortvirus twort</name>
    <dbReference type="NCBI Taxonomy" id="55510"/>
</organismHost>
<dbReference type="Proteomes" id="UP000503318">
    <property type="component" value="Segment"/>
</dbReference>
<dbReference type="KEGG" id="vg:5130370"/>
<evidence type="ECO:0000313" key="2">
    <source>
        <dbReference type="EMBL" id="QIW89022.1"/>
    </source>
</evidence>
<keyword evidence="1" id="KW-0812">Transmembrane</keyword>